<feature type="transmembrane region" description="Helical" evidence="1">
    <location>
        <begin position="128"/>
        <end position="154"/>
    </location>
</feature>
<keyword evidence="3" id="KW-1185">Reference proteome</keyword>
<feature type="transmembrane region" description="Helical" evidence="1">
    <location>
        <begin position="346"/>
        <end position="370"/>
    </location>
</feature>
<dbReference type="AlphaFoldDB" id="A0A1H0QAF5"/>
<keyword evidence="1" id="KW-0472">Membrane</keyword>
<dbReference type="EMBL" id="FNJR01000002">
    <property type="protein sequence ID" value="SDP14317.1"/>
    <property type="molecule type" value="Genomic_DNA"/>
</dbReference>
<name>A0A1H0QAF5_9ACTN</name>
<feature type="transmembrane region" description="Helical" evidence="1">
    <location>
        <begin position="391"/>
        <end position="419"/>
    </location>
</feature>
<evidence type="ECO:0000256" key="1">
    <source>
        <dbReference type="SAM" id="Phobius"/>
    </source>
</evidence>
<evidence type="ECO:0000313" key="2">
    <source>
        <dbReference type="EMBL" id="SDP14317.1"/>
    </source>
</evidence>
<feature type="transmembrane region" description="Helical" evidence="1">
    <location>
        <begin position="22"/>
        <end position="44"/>
    </location>
</feature>
<feature type="transmembrane region" description="Helical" evidence="1">
    <location>
        <begin position="238"/>
        <end position="258"/>
    </location>
</feature>
<feature type="transmembrane region" description="Helical" evidence="1">
    <location>
        <begin position="462"/>
        <end position="483"/>
    </location>
</feature>
<accession>A0A1H0QAF5</accession>
<feature type="transmembrane region" description="Helical" evidence="1">
    <location>
        <begin position="296"/>
        <end position="315"/>
    </location>
</feature>
<feature type="transmembrane region" description="Helical" evidence="1">
    <location>
        <begin position="503"/>
        <end position="526"/>
    </location>
</feature>
<sequence>MSTLRGTGTLVRLILRRDRVRIPVWIVGVAVFLLGSASTFPVAYDSAADRQARASLMDNPATVVLTGPGFGRQDYTYGAMLANEMGGMTAVLIALMSILLLVRHSRHEEESGRAELLRAGVVGRHAPLTAALVTVLGVNLALGAVIGSALPVVLPRVSTAGSLLFAAGLTMVGTVFTAVAAVTAQLVEHGRAASGVAAGLLAVSYALRGAGDLGDGTLSWFSPVGWAQRTRAYVDDTWWPLSLGVALTAVLIAGAFLLRTKRDEGAGLMRGRSGRVAASPLLSGPFALALRLQRGVLTGWTVGYVLFGAFVGAIGEQAAEFVAENEMARRYFSQAGAAGDSAETMIATYLSLMGMVAGGFALQSAGLLRAEESAGRVEPLLGGTPLSRSRWALSSLAATLLGSVLVMGGAGLGAGLVHAGISGDPDDAPRVLGAALAYLPAVWVLAGLATLLFGVLPALSGLSWLALAGIVFVGMFGPLLRLPDWASDISPFAHVPTLPTEEFASAPLLTLTATAVSLAAVGIAAYRRRDVV</sequence>
<feature type="transmembrane region" description="Helical" evidence="1">
    <location>
        <begin position="85"/>
        <end position="102"/>
    </location>
</feature>
<reference evidence="3" key="1">
    <citation type="submission" date="2016-10" db="EMBL/GenBank/DDBJ databases">
        <authorList>
            <person name="Varghese N."/>
            <person name="Submissions S."/>
        </authorList>
    </citation>
    <scope>NUCLEOTIDE SEQUENCE [LARGE SCALE GENOMIC DNA]</scope>
    <source>
        <strain evidence="3">DSM 46732</strain>
    </source>
</reference>
<keyword evidence="1" id="KW-0812">Transmembrane</keyword>
<dbReference type="STRING" id="405564.SAMN04487905_102151"/>
<dbReference type="Proteomes" id="UP000199497">
    <property type="component" value="Unassembled WGS sequence"/>
</dbReference>
<gene>
    <name evidence="2" type="ORF">SAMN04487905_102151</name>
</gene>
<keyword evidence="1" id="KW-1133">Transmembrane helix</keyword>
<feature type="transmembrane region" description="Helical" evidence="1">
    <location>
        <begin position="160"/>
        <end position="180"/>
    </location>
</feature>
<evidence type="ECO:0000313" key="3">
    <source>
        <dbReference type="Proteomes" id="UP000199497"/>
    </source>
</evidence>
<feature type="transmembrane region" description="Helical" evidence="1">
    <location>
        <begin position="431"/>
        <end position="455"/>
    </location>
</feature>
<protein>
    <submittedName>
        <fullName evidence="2">ABC-2 type transport system permease protein</fullName>
    </submittedName>
</protein>
<dbReference type="RefSeq" id="WP_092597643.1">
    <property type="nucleotide sequence ID" value="NZ_FNJR01000002.1"/>
</dbReference>
<dbReference type="OrthoDB" id="2014935at2"/>
<feature type="transmembrane region" description="Helical" evidence="1">
    <location>
        <begin position="192"/>
        <end position="211"/>
    </location>
</feature>
<organism evidence="2 3">
    <name type="scientific">Actinopolyspora xinjiangensis</name>
    <dbReference type="NCBI Taxonomy" id="405564"/>
    <lineage>
        <taxon>Bacteria</taxon>
        <taxon>Bacillati</taxon>
        <taxon>Actinomycetota</taxon>
        <taxon>Actinomycetes</taxon>
        <taxon>Actinopolysporales</taxon>
        <taxon>Actinopolysporaceae</taxon>
        <taxon>Actinopolyspora</taxon>
    </lineage>
</organism>
<proteinExistence type="predicted"/>